<dbReference type="PANTHER" id="PTHR43842">
    <property type="entry name" value="PROPIONYL-COA CARBOXYLASE BETA CHAIN"/>
    <property type="match status" value="1"/>
</dbReference>
<dbReference type="SUPFAM" id="SSF52096">
    <property type="entry name" value="ClpP/crotonase"/>
    <property type="match status" value="2"/>
</dbReference>
<feature type="domain" description="CoA carboxyltransferase C-terminal" evidence="2">
    <location>
        <begin position="250"/>
        <end position="476"/>
    </location>
</feature>
<sequence length="476" mass="49276">MGVNREQWEPLLADLAARRSAAQAMGGEERLAGLGGPNARDRIAALLDPGSFAEIGLLGGELPADGFVAGSGSVDGKPVLVGAEDFSVAGGSIGVAAASKRERIARLAGQERVPLLMFLEGAGHRPSNSLHPHRPAPNDLQALADLSGKVPVVAVVAGPSAGHSALTAALANLVVLVRGSGQLFSAGPPLVRAALGEDVSKEELGGTGVHAVHSGLVDLVAADLPEAIGQVRRYLSLIPPSALAAEQERRTDSLLDLIPPNDRVPYDVRPVVEELLDRETWFELGRDHAASMLTGLGRLGGHVIGVVANQPAVRAGAIDTPAADKAARFIEHVTGFGVPLLMLADNPGLLGGRDQERAGVLRAGARLFLAQHRAEVPKFHVTMRKAFGFGSSVMGQNAFDRQTLSLALPGATLGAMPARVGAETSKADAGTSQALAEGEAAGPWRLAGTVTYDDVVHPAELRNRLLSGLRLAIPAR</sequence>
<reference evidence="4" key="1">
    <citation type="journal article" date="2019" name="Int. J. Syst. Evol. Microbiol.">
        <title>The Global Catalogue of Microorganisms (GCM) 10K type strain sequencing project: providing services to taxonomists for standard genome sequencing and annotation.</title>
        <authorList>
            <consortium name="The Broad Institute Genomics Platform"/>
            <consortium name="The Broad Institute Genome Sequencing Center for Infectious Disease"/>
            <person name="Wu L."/>
            <person name="Ma J."/>
        </authorList>
    </citation>
    <scope>NUCLEOTIDE SEQUENCE [LARGE SCALE GENOMIC DNA]</scope>
    <source>
        <strain evidence="4">CGMCC 4.7638</strain>
    </source>
</reference>
<dbReference type="PROSITE" id="PS50980">
    <property type="entry name" value="COA_CT_NTER"/>
    <property type="match status" value="1"/>
</dbReference>
<dbReference type="PROSITE" id="PS50989">
    <property type="entry name" value="COA_CT_CTER"/>
    <property type="match status" value="1"/>
</dbReference>
<accession>A0ABW5IAN5</accession>
<dbReference type="EMBL" id="JBHUKQ010000019">
    <property type="protein sequence ID" value="MFD2486058.1"/>
    <property type="molecule type" value="Genomic_DNA"/>
</dbReference>
<keyword evidence="4" id="KW-1185">Reference proteome</keyword>
<dbReference type="InterPro" id="IPR029045">
    <property type="entry name" value="ClpP/crotonase-like_dom_sf"/>
</dbReference>
<proteinExistence type="predicted"/>
<name>A0ABW5IAN5_9PSEU</name>
<dbReference type="InterPro" id="IPR011762">
    <property type="entry name" value="COA_CT_N"/>
</dbReference>
<protein>
    <submittedName>
        <fullName evidence="3">Carboxyl transferase domain-containing protein</fullName>
    </submittedName>
</protein>
<dbReference type="Gene3D" id="3.90.226.10">
    <property type="entry name" value="2-enoyl-CoA Hydratase, Chain A, domain 1"/>
    <property type="match status" value="2"/>
</dbReference>
<evidence type="ECO:0000259" key="2">
    <source>
        <dbReference type="PROSITE" id="PS50989"/>
    </source>
</evidence>
<dbReference type="InterPro" id="IPR034733">
    <property type="entry name" value="AcCoA_carboxyl_beta"/>
</dbReference>
<dbReference type="Pfam" id="PF01039">
    <property type="entry name" value="Carboxyl_trans"/>
    <property type="match status" value="1"/>
</dbReference>
<keyword evidence="3" id="KW-0808">Transferase</keyword>
<evidence type="ECO:0000259" key="1">
    <source>
        <dbReference type="PROSITE" id="PS50980"/>
    </source>
</evidence>
<evidence type="ECO:0000313" key="3">
    <source>
        <dbReference type="EMBL" id="MFD2486058.1"/>
    </source>
</evidence>
<comment type="caution">
    <text evidence="3">The sequence shown here is derived from an EMBL/GenBank/DDBJ whole genome shotgun (WGS) entry which is preliminary data.</text>
</comment>
<feature type="domain" description="CoA carboxyltransferase N-terminal" evidence="1">
    <location>
        <begin position="2"/>
        <end position="250"/>
    </location>
</feature>
<organism evidence="3 4">
    <name type="scientific">Amycolatopsis albidoflavus</name>
    <dbReference type="NCBI Taxonomy" id="102226"/>
    <lineage>
        <taxon>Bacteria</taxon>
        <taxon>Bacillati</taxon>
        <taxon>Actinomycetota</taxon>
        <taxon>Actinomycetes</taxon>
        <taxon>Pseudonocardiales</taxon>
        <taxon>Pseudonocardiaceae</taxon>
        <taxon>Amycolatopsis</taxon>
    </lineage>
</organism>
<dbReference type="GO" id="GO:0016740">
    <property type="term" value="F:transferase activity"/>
    <property type="evidence" value="ECO:0007669"/>
    <property type="project" value="UniProtKB-KW"/>
</dbReference>
<dbReference type="InterPro" id="IPR051047">
    <property type="entry name" value="AccD/PCCB"/>
</dbReference>
<dbReference type="InterPro" id="IPR011763">
    <property type="entry name" value="COA_CT_C"/>
</dbReference>
<evidence type="ECO:0000313" key="4">
    <source>
        <dbReference type="Proteomes" id="UP001597542"/>
    </source>
</evidence>
<gene>
    <name evidence="3" type="ORF">ACFSUT_37695</name>
</gene>
<dbReference type="RefSeq" id="WP_344286290.1">
    <property type="nucleotide sequence ID" value="NZ_BAAAHV010000026.1"/>
</dbReference>
<dbReference type="Proteomes" id="UP001597542">
    <property type="component" value="Unassembled WGS sequence"/>
</dbReference>
<dbReference type="PANTHER" id="PTHR43842:SF2">
    <property type="entry name" value="PROPIONYL-COA CARBOXYLASE BETA CHAIN, MITOCHONDRIAL"/>
    <property type="match status" value="1"/>
</dbReference>